<feature type="binding site" evidence="8">
    <location>
        <position position="118"/>
    </location>
    <ligand>
        <name>Mg(2+)</name>
        <dbReference type="ChEBI" id="CHEBI:18420"/>
    </ligand>
</feature>
<comment type="domain">
    <text evidence="8">The N-terminal domain determines nucleotide recognition and specific binding, while the C-terminal domain determines the specific binding to the target protein.</text>
</comment>
<accession>A0A3N4U913</accession>
<dbReference type="GO" id="GO:1902758">
    <property type="term" value="P:bis(molybdopterin guanine dinucleotide)molybdenum biosynthetic process"/>
    <property type="evidence" value="ECO:0007669"/>
    <property type="project" value="TreeGrafter"/>
</dbReference>
<dbReference type="Gene3D" id="3.90.550.10">
    <property type="entry name" value="Spore Coat Polysaccharide Biosynthesis Protein SpsA, Chain A"/>
    <property type="match status" value="1"/>
</dbReference>
<evidence type="ECO:0000313" key="11">
    <source>
        <dbReference type="Proteomes" id="UP000269689"/>
    </source>
</evidence>
<comment type="similarity">
    <text evidence="8">Belongs to the MobA family.</text>
</comment>
<keyword evidence="2 8" id="KW-0808">Transferase</keyword>
<comment type="catalytic activity">
    <reaction evidence="8">
        <text>Mo-molybdopterin + GTP + H(+) = Mo-molybdopterin guanine dinucleotide + diphosphate</text>
        <dbReference type="Rhea" id="RHEA:34243"/>
        <dbReference type="ChEBI" id="CHEBI:15378"/>
        <dbReference type="ChEBI" id="CHEBI:33019"/>
        <dbReference type="ChEBI" id="CHEBI:37565"/>
        <dbReference type="ChEBI" id="CHEBI:71302"/>
        <dbReference type="ChEBI" id="CHEBI:71310"/>
        <dbReference type="EC" id="2.7.7.77"/>
    </reaction>
</comment>
<dbReference type="GO" id="GO:0005737">
    <property type="term" value="C:cytoplasm"/>
    <property type="evidence" value="ECO:0007669"/>
    <property type="project" value="UniProtKB-SubCell"/>
</dbReference>
<evidence type="ECO:0000256" key="4">
    <source>
        <dbReference type="ARBA" id="ARBA00022741"/>
    </source>
</evidence>
<keyword evidence="10" id="KW-0548">Nucleotidyltransferase</keyword>
<comment type="function">
    <text evidence="8">Transfers a GMP moiety from GTP to Mo-molybdopterin (Mo-MPT) cofactor (Moco or molybdenum cofactor) to form Mo-molybdopterin guanine dinucleotide (Mo-MGD) cofactor.</text>
</comment>
<keyword evidence="3 8" id="KW-0479">Metal-binding</keyword>
<dbReference type="PANTHER" id="PTHR19136">
    <property type="entry name" value="MOLYBDENUM COFACTOR GUANYLYLTRANSFERASE"/>
    <property type="match status" value="1"/>
</dbReference>
<evidence type="ECO:0000256" key="7">
    <source>
        <dbReference type="ARBA" id="ARBA00023150"/>
    </source>
</evidence>
<dbReference type="EMBL" id="RKQK01000002">
    <property type="protein sequence ID" value="RPE67223.1"/>
    <property type="molecule type" value="Genomic_DNA"/>
</dbReference>
<dbReference type="InterPro" id="IPR029044">
    <property type="entry name" value="Nucleotide-diphossugar_trans"/>
</dbReference>
<feature type="domain" description="MobA-like NTP transferase" evidence="9">
    <location>
        <begin position="16"/>
        <end position="181"/>
    </location>
</feature>
<dbReference type="InterPro" id="IPR013482">
    <property type="entry name" value="Molybde_CF_guanTrfase"/>
</dbReference>
<gene>
    <name evidence="8" type="primary">mobA</name>
    <name evidence="10" type="ORF">EDD53_1628</name>
</gene>
<name>A0A3N4U913_9RHOB</name>
<comment type="subcellular location">
    <subcellularLocation>
        <location evidence="8">Cytoplasm</location>
    </subcellularLocation>
</comment>
<dbReference type="CDD" id="cd02503">
    <property type="entry name" value="MobA"/>
    <property type="match status" value="1"/>
</dbReference>
<comment type="cofactor">
    <cofactor evidence="8">
        <name>Mg(2+)</name>
        <dbReference type="ChEBI" id="CHEBI:18420"/>
    </cofactor>
</comment>
<dbReference type="InterPro" id="IPR025877">
    <property type="entry name" value="MobA-like_NTP_Trfase"/>
</dbReference>
<evidence type="ECO:0000256" key="6">
    <source>
        <dbReference type="ARBA" id="ARBA00023134"/>
    </source>
</evidence>
<keyword evidence="4 8" id="KW-0547">Nucleotide-binding</keyword>
<dbReference type="SUPFAM" id="SSF53448">
    <property type="entry name" value="Nucleotide-diphospho-sugar transferases"/>
    <property type="match status" value="1"/>
</dbReference>
<feature type="binding site" evidence="8">
    <location>
        <position position="67"/>
    </location>
    <ligand>
        <name>GTP</name>
        <dbReference type="ChEBI" id="CHEBI:37565"/>
    </ligand>
</feature>
<proteinExistence type="inferred from homology"/>
<dbReference type="HAMAP" id="MF_00316">
    <property type="entry name" value="MobA"/>
    <property type="match status" value="1"/>
</dbReference>
<feature type="binding site" evidence="8">
    <location>
        <position position="31"/>
    </location>
    <ligand>
        <name>GTP</name>
        <dbReference type="ChEBI" id="CHEBI:37565"/>
    </ligand>
</feature>
<evidence type="ECO:0000313" key="10">
    <source>
        <dbReference type="EMBL" id="RPE67223.1"/>
    </source>
</evidence>
<evidence type="ECO:0000256" key="8">
    <source>
        <dbReference type="HAMAP-Rule" id="MF_00316"/>
    </source>
</evidence>
<dbReference type="GO" id="GO:0046872">
    <property type="term" value="F:metal ion binding"/>
    <property type="evidence" value="ECO:0007669"/>
    <property type="project" value="UniProtKB-KW"/>
</dbReference>
<dbReference type="GO" id="GO:0005525">
    <property type="term" value="F:GTP binding"/>
    <property type="evidence" value="ECO:0007669"/>
    <property type="project" value="UniProtKB-UniRule"/>
</dbReference>
<feature type="binding site" evidence="8">
    <location>
        <position position="85"/>
    </location>
    <ligand>
        <name>GTP</name>
        <dbReference type="ChEBI" id="CHEBI:37565"/>
    </ligand>
</feature>
<evidence type="ECO:0000259" key="9">
    <source>
        <dbReference type="Pfam" id="PF12804"/>
    </source>
</evidence>
<dbReference type="NCBIfam" id="TIGR02665">
    <property type="entry name" value="molyb_mobA"/>
    <property type="match status" value="1"/>
</dbReference>
<reference evidence="10 11" key="1">
    <citation type="submission" date="2018-11" db="EMBL/GenBank/DDBJ databases">
        <title>Genomic Encyclopedia of Type Strains, Phase IV (KMG-IV): sequencing the most valuable type-strain genomes for metagenomic binning, comparative biology and taxonomic classification.</title>
        <authorList>
            <person name="Goeker M."/>
        </authorList>
    </citation>
    <scope>NUCLEOTIDE SEQUENCE [LARGE SCALE GENOMIC DNA]</scope>
    <source>
        <strain evidence="10 11">DSM 104731</strain>
    </source>
</reference>
<keyword evidence="6 8" id="KW-0342">GTP-binding</keyword>
<dbReference type="AlphaFoldDB" id="A0A3N4U913"/>
<evidence type="ECO:0000256" key="5">
    <source>
        <dbReference type="ARBA" id="ARBA00022842"/>
    </source>
</evidence>
<sequence length="224" mass="24341">MPEKQMDKATSSTATVILAGGRGRRLGGSDKALRILNADPLVQHCLRRLKDQEDVNGDSPIGPVALNSNCDARHYADFGLPIIADTIGADYGPLAGILAAMDWACDLGHAQVMTIAVDTPFFPKNLTARLVAERTDMPIAMAATVDAQGHVWPQPTFGLWATDLRNTLRDDLETGARKVITWARSQGVTSVQFKTGTQDPFFNINTPEDLALAQTILMQEQDRI</sequence>
<protein>
    <recommendedName>
        <fullName evidence="8">Molybdenum cofactor guanylyltransferase</fullName>
        <shortName evidence="8">MoCo guanylyltransferase</shortName>
        <ecNumber evidence="8">2.7.7.77</ecNumber>
    </recommendedName>
    <alternativeName>
        <fullName evidence="8">GTP:molybdopterin guanylyltransferase</fullName>
    </alternativeName>
    <alternativeName>
        <fullName evidence="8">Mo-MPT guanylyltransferase</fullName>
    </alternativeName>
    <alternativeName>
        <fullName evidence="8">Molybdopterin guanylyltransferase</fullName>
    </alternativeName>
    <alternativeName>
        <fullName evidence="8">Molybdopterin-guanine dinucleotide synthase</fullName>
        <shortName evidence="8">MGD synthase</shortName>
    </alternativeName>
</protein>
<feature type="binding site" evidence="8">
    <location>
        <begin position="18"/>
        <end position="20"/>
    </location>
    <ligand>
        <name>GTP</name>
        <dbReference type="ChEBI" id="CHEBI:37565"/>
    </ligand>
</feature>
<comment type="caution">
    <text evidence="10">The sequence shown here is derived from an EMBL/GenBank/DDBJ whole genome shotgun (WGS) entry which is preliminary data.</text>
</comment>
<dbReference type="EC" id="2.7.7.77" evidence="8"/>
<dbReference type="GO" id="GO:0061603">
    <property type="term" value="F:molybdenum cofactor guanylyltransferase activity"/>
    <property type="evidence" value="ECO:0007669"/>
    <property type="project" value="UniProtKB-EC"/>
</dbReference>
<dbReference type="RefSeq" id="WP_246002292.1">
    <property type="nucleotide sequence ID" value="NZ_RKQK01000002.1"/>
</dbReference>
<dbReference type="Proteomes" id="UP000269689">
    <property type="component" value="Unassembled WGS sequence"/>
</dbReference>
<keyword evidence="1 8" id="KW-0963">Cytoplasm</keyword>
<dbReference type="PANTHER" id="PTHR19136:SF81">
    <property type="entry name" value="MOLYBDENUM COFACTOR GUANYLYLTRANSFERASE"/>
    <property type="match status" value="1"/>
</dbReference>
<organism evidence="10 11">
    <name type="scientific">Pacificibacter maritimus</name>
    <dbReference type="NCBI Taxonomy" id="762213"/>
    <lineage>
        <taxon>Bacteria</taxon>
        <taxon>Pseudomonadati</taxon>
        <taxon>Pseudomonadota</taxon>
        <taxon>Alphaproteobacteria</taxon>
        <taxon>Rhodobacterales</taxon>
        <taxon>Roseobacteraceae</taxon>
        <taxon>Pacificibacter</taxon>
    </lineage>
</organism>
<evidence type="ECO:0000256" key="2">
    <source>
        <dbReference type="ARBA" id="ARBA00022679"/>
    </source>
</evidence>
<dbReference type="Pfam" id="PF12804">
    <property type="entry name" value="NTP_transf_3"/>
    <property type="match status" value="1"/>
</dbReference>
<keyword evidence="7 8" id="KW-0501">Molybdenum cofactor biosynthesis</keyword>
<evidence type="ECO:0000256" key="3">
    <source>
        <dbReference type="ARBA" id="ARBA00022723"/>
    </source>
</evidence>
<keyword evidence="11" id="KW-1185">Reference proteome</keyword>
<keyword evidence="5 8" id="KW-0460">Magnesium</keyword>
<comment type="subunit">
    <text evidence="8">Monomer.</text>
</comment>
<feature type="binding site" evidence="8">
    <location>
        <position position="118"/>
    </location>
    <ligand>
        <name>GTP</name>
        <dbReference type="ChEBI" id="CHEBI:37565"/>
    </ligand>
</feature>
<evidence type="ECO:0000256" key="1">
    <source>
        <dbReference type="ARBA" id="ARBA00022490"/>
    </source>
</evidence>